<evidence type="ECO:0000256" key="6">
    <source>
        <dbReference type="ARBA" id="ARBA00023079"/>
    </source>
</evidence>
<dbReference type="NCBIfam" id="TIGR03035">
    <property type="entry name" value="trp_arylform"/>
    <property type="match status" value="1"/>
</dbReference>
<dbReference type="GO" id="GO:0019441">
    <property type="term" value="P:L-tryptophan catabolic process to kynurenine"/>
    <property type="evidence" value="ECO:0007669"/>
    <property type="project" value="UniProtKB-UniRule"/>
</dbReference>
<organism evidence="10 11">
    <name type="scientific">Gimibacter soli</name>
    <dbReference type="NCBI Taxonomy" id="3024400"/>
    <lineage>
        <taxon>Bacteria</taxon>
        <taxon>Pseudomonadati</taxon>
        <taxon>Pseudomonadota</taxon>
        <taxon>Alphaproteobacteria</taxon>
        <taxon>Kordiimonadales</taxon>
        <taxon>Temperatibacteraceae</taxon>
        <taxon>Gimibacter</taxon>
    </lineage>
</organism>
<evidence type="ECO:0000256" key="2">
    <source>
        <dbReference type="ARBA" id="ARBA00011738"/>
    </source>
</evidence>
<dbReference type="InterPro" id="IPR007325">
    <property type="entry name" value="KFase/CYL"/>
</dbReference>
<dbReference type="SUPFAM" id="SSF102198">
    <property type="entry name" value="Putative cyclase"/>
    <property type="match status" value="1"/>
</dbReference>
<dbReference type="PANTHER" id="PTHR31118">
    <property type="entry name" value="CYCLASE-LIKE PROTEIN 2"/>
    <property type="match status" value="1"/>
</dbReference>
<dbReference type="KEGG" id="gso:PH603_14405"/>
<keyword evidence="4 9" id="KW-0378">Hydrolase</keyword>
<dbReference type="EC" id="3.5.1.9" evidence="9"/>
<dbReference type="HAMAP" id="MF_01969">
    <property type="entry name" value="KynB"/>
    <property type="match status" value="1"/>
</dbReference>
<dbReference type="InterPro" id="IPR037175">
    <property type="entry name" value="KFase_sf"/>
</dbReference>
<evidence type="ECO:0000313" key="11">
    <source>
        <dbReference type="Proteomes" id="UP001217500"/>
    </source>
</evidence>
<feature type="binding site" evidence="9">
    <location>
        <position position="46"/>
    </location>
    <ligand>
        <name>Zn(2+)</name>
        <dbReference type="ChEBI" id="CHEBI:29105"/>
        <label>1</label>
    </ligand>
</feature>
<comment type="catalytic activity">
    <reaction evidence="7 9">
        <text>N-formyl-L-kynurenine + H2O = L-kynurenine + formate + H(+)</text>
        <dbReference type="Rhea" id="RHEA:13009"/>
        <dbReference type="ChEBI" id="CHEBI:15377"/>
        <dbReference type="ChEBI" id="CHEBI:15378"/>
        <dbReference type="ChEBI" id="CHEBI:15740"/>
        <dbReference type="ChEBI" id="CHEBI:57959"/>
        <dbReference type="ChEBI" id="CHEBI:58629"/>
        <dbReference type="EC" id="3.5.1.9"/>
    </reaction>
</comment>
<keyword evidence="3 9" id="KW-0479">Metal-binding</keyword>
<dbReference type="Proteomes" id="UP001217500">
    <property type="component" value="Chromosome"/>
</dbReference>
<dbReference type="AlphaFoldDB" id="A0AAF0BK05"/>
<dbReference type="InterPro" id="IPR017484">
    <property type="entry name" value="Kynurenine_formamidase_bac"/>
</dbReference>
<name>A0AAF0BK05_9PROT</name>
<evidence type="ECO:0000256" key="3">
    <source>
        <dbReference type="ARBA" id="ARBA00022723"/>
    </source>
</evidence>
<comment type="cofactor">
    <cofactor evidence="9">
        <name>Zn(2+)</name>
        <dbReference type="ChEBI" id="CHEBI:29105"/>
    </cofactor>
    <text evidence="9">Binds 2 zinc ions per subunit.</text>
</comment>
<feature type="binding site" evidence="9">
    <location>
        <position position="159"/>
    </location>
    <ligand>
        <name>Zn(2+)</name>
        <dbReference type="ChEBI" id="CHEBI:29105"/>
        <label>2</label>
    </ligand>
</feature>
<dbReference type="GO" id="GO:0004328">
    <property type="term" value="F:formamidase activity"/>
    <property type="evidence" value="ECO:0007669"/>
    <property type="project" value="InterPro"/>
</dbReference>
<dbReference type="PANTHER" id="PTHR31118:SF32">
    <property type="entry name" value="KYNURENINE FORMAMIDASE"/>
    <property type="match status" value="1"/>
</dbReference>
<evidence type="ECO:0000256" key="8">
    <source>
        <dbReference type="ARBA" id="ARBA00060547"/>
    </source>
</evidence>
<keyword evidence="5 9" id="KW-0862">Zinc</keyword>
<dbReference type="FunFam" id="3.50.30.50:FF:000001">
    <property type="entry name" value="Kynurenine formamidase"/>
    <property type="match status" value="1"/>
</dbReference>
<accession>A0AAF0BK05</accession>
<dbReference type="Gene3D" id="3.50.30.50">
    <property type="entry name" value="Putative cyclase"/>
    <property type="match status" value="1"/>
</dbReference>
<comment type="function">
    <text evidence="1 9">Catalyzes the hydrolysis of N-formyl-L-kynurenine to L-kynurenine, the second step in the kynurenine pathway of tryptophan degradation.</text>
</comment>
<evidence type="ECO:0000256" key="5">
    <source>
        <dbReference type="ARBA" id="ARBA00022833"/>
    </source>
</evidence>
<dbReference type="GO" id="GO:0008270">
    <property type="term" value="F:zinc ion binding"/>
    <property type="evidence" value="ECO:0007669"/>
    <property type="project" value="UniProtKB-UniRule"/>
</dbReference>
<reference evidence="10" key="1">
    <citation type="submission" date="2023-01" db="EMBL/GenBank/DDBJ databases">
        <title>The genome sequence of Kordiimonadaceae bacterium 6D33.</title>
        <authorList>
            <person name="Liu Y."/>
        </authorList>
    </citation>
    <scope>NUCLEOTIDE SEQUENCE</scope>
    <source>
        <strain evidence="10">6D33</strain>
    </source>
</reference>
<evidence type="ECO:0000313" key="10">
    <source>
        <dbReference type="EMBL" id="WCL53729.1"/>
    </source>
</evidence>
<evidence type="ECO:0000256" key="4">
    <source>
        <dbReference type="ARBA" id="ARBA00022801"/>
    </source>
</evidence>
<dbReference type="RefSeq" id="WP_289503282.1">
    <property type="nucleotide sequence ID" value="NZ_CP116805.1"/>
</dbReference>
<feature type="binding site" evidence="9">
    <location>
        <position position="16"/>
    </location>
    <ligand>
        <name>substrate</name>
    </ligand>
</feature>
<comment type="pathway">
    <text evidence="8 9">Amino-acid degradation; L-tryptophan degradation via kynurenine pathway; L-kynurenine from L-tryptophan: step 2/2.</text>
</comment>
<feature type="active site" description="Proton donor/acceptor" evidence="9">
    <location>
        <position position="56"/>
    </location>
</feature>
<proteinExistence type="inferred from homology"/>
<comment type="subunit">
    <text evidence="2 9">Homodimer.</text>
</comment>
<evidence type="ECO:0000256" key="7">
    <source>
        <dbReference type="ARBA" id="ARBA00048496"/>
    </source>
</evidence>
<dbReference type="EMBL" id="CP116805">
    <property type="protein sequence ID" value="WCL53729.1"/>
    <property type="molecule type" value="Genomic_DNA"/>
</dbReference>
<gene>
    <name evidence="9 10" type="primary">kynB</name>
    <name evidence="10" type="ORF">PH603_14405</name>
</gene>
<feature type="binding site" evidence="9">
    <location>
        <position position="50"/>
    </location>
    <ligand>
        <name>Zn(2+)</name>
        <dbReference type="ChEBI" id="CHEBI:29105"/>
        <label>1</label>
    </ligand>
</feature>
<evidence type="ECO:0000256" key="9">
    <source>
        <dbReference type="HAMAP-Rule" id="MF_01969"/>
    </source>
</evidence>
<evidence type="ECO:0000256" key="1">
    <source>
        <dbReference type="ARBA" id="ARBA00002204"/>
    </source>
</evidence>
<dbReference type="Pfam" id="PF04199">
    <property type="entry name" value="Cyclase"/>
    <property type="match status" value="1"/>
</dbReference>
<feature type="binding site" evidence="9">
    <location>
        <position position="52"/>
    </location>
    <ligand>
        <name>Zn(2+)</name>
        <dbReference type="ChEBI" id="CHEBI:29105"/>
        <label>2</label>
    </ligand>
</feature>
<keyword evidence="11" id="KW-1185">Reference proteome</keyword>
<keyword evidence="6 9" id="KW-0823">Tryptophan catabolism</keyword>
<feature type="binding site" evidence="9">
    <location>
        <position position="171"/>
    </location>
    <ligand>
        <name>Zn(2+)</name>
        <dbReference type="ChEBI" id="CHEBI:29105"/>
        <label>2</label>
    </ligand>
</feature>
<feature type="binding site" evidence="9">
    <location>
        <position position="52"/>
    </location>
    <ligand>
        <name>Zn(2+)</name>
        <dbReference type="ChEBI" id="CHEBI:29105"/>
        <label>1</label>
    </ligand>
</feature>
<protein>
    <recommendedName>
        <fullName evidence="9">Kynurenine formamidase</fullName>
        <shortName evidence="9">KFA</shortName>
        <shortName evidence="9">KFase</shortName>
        <ecNumber evidence="9">3.5.1.9</ecNumber>
    </recommendedName>
    <alternativeName>
        <fullName evidence="9">Arylformamidase</fullName>
    </alternativeName>
    <alternativeName>
        <fullName evidence="9">N-formylkynurenine formamidase</fullName>
        <shortName evidence="9">FKF</shortName>
    </alternativeName>
</protein>
<dbReference type="GO" id="GO:0004061">
    <property type="term" value="F:arylformamidase activity"/>
    <property type="evidence" value="ECO:0007669"/>
    <property type="project" value="UniProtKB-UniRule"/>
</dbReference>
<sequence length="207" mass="22250">MIYDISQTLRPGIPVWPGDTDYEMTETWEMNDTCPVKVSSLTLSTHTGSHADAPCHYTLDGLDSASTPLDTYLGPAQVIDLSQSVGALVTSDDLSGKLKDGVGRVLLKLFPTFPHDGWDPAFPAIHPETIDWLAAREVKLIGTDVPSLDPQESKTLDAHRRVAANGLAILEGLVLDAVPEGVYELIALPLKIEGADGSPVRAILRSL</sequence>
<comment type="similarity">
    <text evidence="9">Belongs to the Cyclase 1 superfamily. KynB family.</text>
</comment>
<feature type="binding site" evidence="9">
    <location>
        <position position="171"/>
    </location>
    <ligand>
        <name>Zn(2+)</name>
        <dbReference type="ChEBI" id="CHEBI:29105"/>
        <label>1</label>
    </ligand>
</feature>